<evidence type="ECO:0008006" key="5">
    <source>
        <dbReference type="Google" id="ProtNLM"/>
    </source>
</evidence>
<sequence length="112" mass="12779">MTRKTLMVCLLTGLLALTAAVPVAARRDDWKDDRREDRREARRDDRADRSSRREESRRDGMSLDEAVARVRRDTGGRVLSAEARDGRYRIKVLLPNGAVRVVNVDARSGRMD</sequence>
<keyword evidence="2" id="KW-0732">Signal</keyword>
<dbReference type="AlphaFoldDB" id="A0A1B4XJ96"/>
<dbReference type="KEGG" id="slim:SCL_2602"/>
<protein>
    <recommendedName>
        <fullName evidence="5">PepSY domain-containing protein</fullName>
    </recommendedName>
</protein>
<evidence type="ECO:0000313" key="3">
    <source>
        <dbReference type="EMBL" id="BAV34879.1"/>
    </source>
</evidence>
<gene>
    <name evidence="3" type="ORF">SCL_2602</name>
</gene>
<feature type="chain" id="PRO_5008572511" description="PepSY domain-containing protein" evidence="2">
    <location>
        <begin position="25"/>
        <end position="112"/>
    </location>
</feature>
<dbReference type="Proteomes" id="UP000243180">
    <property type="component" value="Chromosome"/>
</dbReference>
<name>A0A1B4XJ96_9GAMM</name>
<dbReference type="EMBL" id="AP014879">
    <property type="protein sequence ID" value="BAV34879.1"/>
    <property type="molecule type" value="Genomic_DNA"/>
</dbReference>
<dbReference type="InParanoid" id="A0A1B4XJ96"/>
<accession>A0A1B4XJ96</accession>
<feature type="signal peptide" evidence="2">
    <location>
        <begin position="1"/>
        <end position="24"/>
    </location>
</feature>
<evidence type="ECO:0000256" key="2">
    <source>
        <dbReference type="SAM" id="SignalP"/>
    </source>
</evidence>
<organism evidence="3 4">
    <name type="scientific">Sulfuricaulis limicola</name>
    <dbReference type="NCBI Taxonomy" id="1620215"/>
    <lineage>
        <taxon>Bacteria</taxon>
        <taxon>Pseudomonadati</taxon>
        <taxon>Pseudomonadota</taxon>
        <taxon>Gammaproteobacteria</taxon>
        <taxon>Acidiferrobacterales</taxon>
        <taxon>Acidiferrobacteraceae</taxon>
        <taxon>Sulfuricaulis</taxon>
    </lineage>
</organism>
<dbReference type="RefSeq" id="WP_096361577.1">
    <property type="nucleotide sequence ID" value="NZ_AP014879.1"/>
</dbReference>
<reference evidence="3 4" key="1">
    <citation type="submission" date="2015-05" db="EMBL/GenBank/DDBJ databases">
        <title>Complete genome sequence of a sulfur-oxidizing gammaproteobacterium strain HA5.</title>
        <authorList>
            <person name="Miura A."/>
            <person name="Kojima H."/>
            <person name="Fukui M."/>
        </authorList>
    </citation>
    <scope>NUCLEOTIDE SEQUENCE [LARGE SCALE GENOMIC DNA]</scope>
    <source>
        <strain evidence="3 4">HA5</strain>
    </source>
</reference>
<proteinExistence type="predicted"/>
<evidence type="ECO:0000313" key="4">
    <source>
        <dbReference type="Proteomes" id="UP000243180"/>
    </source>
</evidence>
<dbReference type="OrthoDB" id="5772157at2"/>
<keyword evidence="4" id="KW-1185">Reference proteome</keyword>
<feature type="region of interest" description="Disordered" evidence="1">
    <location>
        <begin position="26"/>
        <end position="67"/>
    </location>
</feature>
<evidence type="ECO:0000256" key="1">
    <source>
        <dbReference type="SAM" id="MobiDB-lite"/>
    </source>
</evidence>